<sequence>MGKRKDKSHKSSSKKVKYDYEEEETTILPLSSMLDSLLSMYPDDSDQLKNLFEDLDDGCLVNICEIEDRSVRNILEDMFSSHFKLRKDKETKEYYKSSSSPSSLVEIFDKYLQENQLQHGSKPKSLLEAHLIEKANSKSEIERRDLESKGFLTWNRDRDMENPTTAVDRKRLLDVANNASKFSQKFTSRMETKFL</sequence>
<reference evidence="1 2" key="1">
    <citation type="journal article" date="2019" name="Sci. Rep.">
        <title>Nanopore sequencing improves the draft genome of the human pathogenic amoeba Naegleria fowleri.</title>
        <authorList>
            <person name="Liechti N."/>
            <person name="Schurch N."/>
            <person name="Bruggmann R."/>
            <person name="Wittwer M."/>
        </authorList>
    </citation>
    <scope>NUCLEOTIDE SEQUENCE [LARGE SCALE GENOMIC DNA]</scope>
    <source>
        <strain evidence="1 2">ATCC 30894</strain>
    </source>
</reference>
<organism evidence="1 2">
    <name type="scientific">Naegleria fowleri</name>
    <name type="common">Brain eating amoeba</name>
    <dbReference type="NCBI Taxonomy" id="5763"/>
    <lineage>
        <taxon>Eukaryota</taxon>
        <taxon>Discoba</taxon>
        <taxon>Heterolobosea</taxon>
        <taxon>Tetramitia</taxon>
        <taxon>Eutetramitia</taxon>
        <taxon>Vahlkampfiidae</taxon>
        <taxon>Naegleria</taxon>
    </lineage>
</organism>
<dbReference type="Proteomes" id="UP000444721">
    <property type="component" value="Unassembled WGS sequence"/>
</dbReference>
<dbReference type="AlphaFoldDB" id="A0A6A5C497"/>
<evidence type="ECO:0000313" key="1">
    <source>
        <dbReference type="EMBL" id="KAF0980315.1"/>
    </source>
</evidence>
<dbReference type="VEuPathDB" id="AmoebaDB:NF0019600"/>
<evidence type="ECO:0000313" key="2">
    <source>
        <dbReference type="Proteomes" id="UP000444721"/>
    </source>
</evidence>
<dbReference type="EMBL" id="VFQX01000019">
    <property type="protein sequence ID" value="KAF0980315.1"/>
    <property type="molecule type" value="Genomic_DNA"/>
</dbReference>
<comment type="caution">
    <text evidence="1">The sequence shown here is derived from an EMBL/GenBank/DDBJ whole genome shotgun (WGS) entry which is preliminary data.</text>
</comment>
<proteinExistence type="predicted"/>
<name>A0A6A5C497_NAEFO</name>
<protein>
    <submittedName>
        <fullName evidence="1">Uncharacterized protein</fullName>
    </submittedName>
</protein>
<keyword evidence="2" id="KW-1185">Reference proteome</keyword>
<dbReference type="RefSeq" id="XP_044565028.1">
    <property type="nucleotide sequence ID" value="XM_044704169.1"/>
</dbReference>
<dbReference type="VEuPathDB" id="AmoebaDB:NfTy_028300"/>
<accession>A0A6A5C497</accession>
<dbReference type="VEuPathDB" id="AmoebaDB:FDP41_013529"/>
<dbReference type="OMA" id="DRDMENP"/>
<dbReference type="OrthoDB" id="10260796at2759"/>
<gene>
    <name evidence="1" type="ORF">FDP41_013529</name>
</gene>
<dbReference type="GeneID" id="68120744"/>